<dbReference type="AlphaFoldDB" id="A0A495J0D7"/>
<dbReference type="EMBL" id="RBKU01000001">
    <property type="protein sequence ID" value="RKR81764.1"/>
    <property type="molecule type" value="Genomic_DNA"/>
</dbReference>
<dbReference type="GO" id="GO:0009279">
    <property type="term" value="C:cell outer membrane"/>
    <property type="evidence" value="ECO:0007669"/>
    <property type="project" value="UniProtKB-SubCell"/>
</dbReference>
<evidence type="ECO:0000256" key="5">
    <source>
        <dbReference type="ARBA" id="ARBA00023237"/>
    </source>
</evidence>
<reference evidence="8 9" key="1">
    <citation type="submission" date="2018-10" db="EMBL/GenBank/DDBJ databases">
        <title>Genomic Encyclopedia of Archaeal and Bacterial Type Strains, Phase II (KMG-II): from individual species to whole genera.</title>
        <authorList>
            <person name="Goeker M."/>
        </authorList>
    </citation>
    <scope>NUCLEOTIDE SEQUENCE [LARGE SCALE GENOMIC DNA]</scope>
    <source>
        <strain evidence="8 9">DSM 18602</strain>
    </source>
</reference>
<sequence>MMKINSIKKIGRRVMALVILTLSVTNYGCNKFLDQKPADSLTRDQFFQNETDANAAMVGVYDALQGCVTQFLNWGEFRGDLVTATIQSTTNYPYYESFSPDATTNISIASDWTAVYKMIGRANIVIESVPGIVNLDRNFTQQKSDAIVGQARFLRALGYFYLVRAFKDVPLILSASSSDDVTFRVPKSSSSVVLDQIEADLSFAANVVPVQYSSVQQTRGFASKGAVYATLTDVYLWRAKYQQAVDASQKVLDNSLYSLVSGASWFSLFAQKNTSESIFEVQFDYKISENNSLRGVSGNFTVNPVLTNYYNIEQDVVRGLNNTYVNAGSFVFWKYSGLSVNGTTNISRPTDDPDFIIYRLADIMLLRAEALSHLDVPQKQEAINLLNQIRSRAGIATYVGIDGTVDGTLIESYILKERAMELAMEGKRWFDLVREATNDNNPDLLITAVSLGRTVGERALIRSRIIDPRSWYLPILSTELNRNPLLVQNPYYL</sequence>
<dbReference type="SUPFAM" id="SSF48452">
    <property type="entry name" value="TPR-like"/>
    <property type="match status" value="1"/>
</dbReference>
<evidence type="ECO:0000259" key="6">
    <source>
        <dbReference type="Pfam" id="PF07980"/>
    </source>
</evidence>
<dbReference type="InterPro" id="IPR033985">
    <property type="entry name" value="SusD-like_N"/>
</dbReference>
<feature type="domain" description="SusD-like N-terminal" evidence="7">
    <location>
        <begin position="31"/>
        <end position="236"/>
    </location>
</feature>
<comment type="caution">
    <text evidence="8">The sequence shown here is derived from an EMBL/GenBank/DDBJ whole genome shotgun (WGS) entry which is preliminary data.</text>
</comment>
<dbReference type="RefSeq" id="WP_121197440.1">
    <property type="nucleotide sequence ID" value="NZ_RBKU01000001.1"/>
</dbReference>
<dbReference type="OrthoDB" id="1035036at2"/>
<evidence type="ECO:0000259" key="7">
    <source>
        <dbReference type="Pfam" id="PF14322"/>
    </source>
</evidence>
<evidence type="ECO:0000256" key="1">
    <source>
        <dbReference type="ARBA" id="ARBA00004442"/>
    </source>
</evidence>
<evidence type="ECO:0000256" key="3">
    <source>
        <dbReference type="ARBA" id="ARBA00022729"/>
    </source>
</evidence>
<comment type="similarity">
    <text evidence="2">Belongs to the SusD family.</text>
</comment>
<proteinExistence type="inferred from homology"/>
<dbReference type="InterPro" id="IPR012944">
    <property type="entry name" value="SusD_RagB_dom"/>
</dbReference>
<accession>A0A495J0D7</accession>
<keyword evidence="4" id="KW-0472">Membrane</keyword>
<keyword evidence="5" id="KW-0998">Cell outer membrane</keyword>
<dbReference type="Gene3D" id="1.25.40.390">
    <property type="match status" value="1"/>
</dbReference>
<dbReference type="InterPro" id="IPR011990">
    <property type="entry name" value="TPR-like_helical_dom_sf"/>
</dbReference>
<comment type="subcellular location">
    <subcellularLocation>
        <location evidence="1">Cell outer membrane</location>
    </subcellularLocation>
</comment>
<organism evidence="8 9">
    <name type="scientific">Mucilaginibacter gracilis</name>
    <dbReference type="NCBI Taxonomy" id="423350"/>
    <lineage>
        <taxon>Bacteria</taxon>
        <taxon>Pseudomonadati</taxon>
        <taxon>Bacteroidota</taxon>
        <taxon>Sphingobacteriia</taxon>
        <taxon>Sphingobacteriales</taxon>
        <taxon>Sphingobacteriaceae</taxon>
        <taxon>Mucilaginibacter</taxon>
    </lineage>
</organism>
<name>A0A495J0D7_9SPHI</name>
<dbReference type="CDD" id="cd08977">
    <property type="entry name" value="SusD"/>
    <property type="match status" value="1"/>
</dbReference>
<dbReference type="Pfam" id="PF14322">
    <property type="entry name" value="SusD-like_3"/>
    <property type="match status" value="1"/>
</dbReference>
<evidence type="ECO:0000256" key="4">
    <source>
        <dbReference type="ARBA" id="ARBA00023136"/>
    </source>
</evidence>
<evidence type="ECO:0000313" key="9">
    <source>
        <dbReference type="Proteomes" id="UP000268007"/>
    </source>
</evidence>
<evidence type="ECO:0000313" key="8">
    <source>
        <dbReference type="EMBL" id="RKR81764.1"/>
    </source>
</evidence>
<protein>
    <submittedName>
        <fullName evidence="8">Putative outer membrane starch-binding protein</fullName>
    </submittedName>
</protein>
<keyword evidence="3" id="KW-0732">Signal</keyword>
<keyword evidence="9" id="KW-1185">Reference proteome</keyword>
<gene>
    <name evidence="8" type="ORF">BDD43_1920</name>
</gene>
<feature type="domain" description="RagB/SusD" evidence="6">
    <location>
        <begin position="308"/>
        <end position="492"/>
    </location>
</feature>
<dbReference type="Proteomes" id="UP000268007">
    <property type="component" value="Unassembled WGS sequence"/>
</dbReference>
<evidence type="ECO:0000256" key="2">
    <source>
        <dbReference type="ARBA" id="ARBA00006275"/>
    </source>
</evidence>
<dbReference type="Pfam" id="PF07980">
    <property type="entry name" value="SusD_RagB"/>
    <property type="match status" value="1"/>
</dbReference>